<evidence type="ECO:0000313" key="3">
    <source>
        <dbReference type="EMBL" id="MFB9714924.1"/>
    </source>
</evidence>
<feature type="region of interest" description="Disordered" evidence="1">
    <location>
        <begin position="29"/>
        <end position="73"/>
    </location>
</feature>
<reference evidence="3 4" key="1">
    <citation type="submission" date="2024-09" db="EMBL/GenBank/DDBJ databases">
        <authorList>
            <person name="Sun Q."/>
            <person name="Mori K."/>
        </authorList>
    </citation>
    <scope>NUCLEOTIDE SEQUENCE [LARGE SCALE GENOMIC DNA]</scope>
    <source>
        <strain evidence="3 4">JCM 13519</strain>
    </source>
</reference>
<feature type="signal peptide" evidence="2">
    <location>
        <begin position="1"/>
        <end position="22"/>
    </location>
</feature>
<keyword evidence="4" id="KW-1185">Reference proteome</keyword>
<accession>A0ABV5URQ3</accession>
<name>A0ABV5URQ3_9MICC</name>
<comment type="caution">
    <text evidence="3">The sequence shown here is derived from an EMBL/GenBank/DDBJ whole genome shotgun (WGS) entry which is preliminary data.</text>
</comment>
<dbReference type="EMBL" id="JBHMBH010000027">
    <property type="protein sequence ID" value="MFB9714924.1"/>
    <property type="molecule type" value="Genomic_DNA"/>
</dbReference>
<feature type="chain" id="PRO_5046712074" description="Lipoprotein" evidence="2">
    <location>
        <begin position="23"/>
        <end position="269"/>
    </location>
</feature>
<sequence>MRAKRIPSKVSTAVLGALIVVAAVGCSSEGKGGPAWTAGSDSASPGAPAASGVSTAPPSGAHTDSPSAGATASPGATAAVWKTYSDPAKKVSFDLPSDWIAQSVTPDAGSLPGALKIEVKDAKGGYLATLHTGLPSVSPADCSPAAKRPYVVVSSVPIDLPHAGGDSTIPPRVVFRVIQGYKFFGSYGITNLVAGTDSQACQLRNLVVGPAGKGDYYFGDMPAVHAFATDEVVAPAKSFDTLDQAAKYVDQSSEFANVQRMLLSLKVNP</sequence>
<proteinExistence type="predicted"/>
<organism evidence="3 4">
    <name type="scientific">Arthrobacter methylotrophus</name>
    <dbReference type="NCBI Taxonomy" id="121291"/>
    <lineage>
        <taxon>Bacteria</taxon>
        <taxon>Bacillati</taxon>
        <taxon>Actinomycetota</taxon>
        <taxon>Actinomycetes</taxon>
        <taxon>Micrococcales</taxon>
        <taxon>Micrococcaceae</taxon>
        <taxon>Arthrobacter</taxon>
    </lineage>
</organism>
<gene>
    <name evidence="3" type="ORF">ACFFPI_12430</name>
</gene>
<evidence type="ECO:0000256" key="2">
    <source>
        <dbReference type="SAM" id="SignalP"/>
    </source>
</evidence>
<protein>
    <recommendedName>
        <fullName evidence="5">Lipoprotein</fullName>
    </recommendedName>
</protein>
<evidence type="ECO:0000256" key="1">
    <source>
        <dbReference type="SAM" id="MobiDB-lite"/>
    </source>
</evidence>
<keyword evidence="2" id="KW-0732">Signal</keyword>
<evidence type="ECO:0008006" key="5">
    <source>
        <dbReference type="Google" id="ProtNLM"/>
    </source>
</evidence>
<evidence type="ECO:0000313" key="4">
    <source>
        <dbReference type="Proteomes" id="UP001589536"/>
    </source>
</evidence>
<feature type="compositionally biased region" description="Low complexity" evidence="1">
    <location>
        <begin position="38"/>
        <end position="73"/>
    </location>
</feature>
<dbReference type="Proteomes" id="UP001589536">
    <property type="component" value="Unassembled WGS sequence"/>
</dbReference>
<dbReference type="RefSeq" id="WP_345039671.1">
    <property type="nucleotide sequence ID" value="NZ_BAABED010000001.1"/>
</dbReference>